<comment type="caution">
    <text evidence="2">The sequence shown here is derived from an EMBL/GenBank/DDBJ whole genome shotgun (WGS) entry which is preliminary data.</text>
</comment>
<protein>
    <submittedName>
        <fullName evidence="2">Uncharacterized protein</fullName>
    </submittedName>
</protein>
<evidence type="ECO:0000256" key="1">
    <source>
        <dbReference type="SAM" id="SignalP"/>
    </source>
</evidence>
<feature type="chain" id="PRO_5046703504" evidence="1">
    <location>
        <begin position="24"/>
        <end position="93"/>
    </location>
</feature>
<dbReference type="Proteomes" id="UP001652504">
    <property type="component" value="Unassembled WGS sequence"/>
</dbReference>
<sequence>MKTFKKLILFGIAAFVFTQNAQAADNHFFTDADVEQEITQSLHTALANIHANSVKQHIAYELNKMTLQFKTDALIAAAKAELTEPRAALELGE</sequence>
<feature type="signal peptide" evidence="1">
    <location>
        <begin position="1"/>
        <end position="23"/>
    </location>
</feature>
<keyword evidence="3" id="KW-1185">Reference proteome</keyword>
<accession>A0ABT3ADD2</accession>
<dbReference type="RefSeq" id="WP_263713950.1">
    <property type="nucleotide sequence ID" value="NZ_JAOWKX010000015.1"/>
</dbReference>
<keyword evidence="1" id="KW-0732">Signal</keyword>
<evidence type="ECO:0000313" key="3">
    <source>
        <dbReference type="Proteomes" id="UP001652504"/>
    </source>
</evidence>
<evidence type="ECO:0000313" key="2">
    <source>
        <dbReference type="EMBL" id="MCV2886659.1"/>
    </source>
</evidence>
<dbReference type="EMBL" id="JAOWKX010000015">
    <property type="protein sequence ID" value="MCV2886659.1"/>
    <property type="molecule type" value="Genomic_DNA"/>
</dbReference>
<name>A0ABT3ADD2_9ALTE</name>
<proteinExistence type="predicted"/>
<gene>
    <name evidence="2" type="ORF">OE749_18340</name>
</gene>
<organism evidence="2 3">
    <name type="scientific">Fluctibacter corallii</name>
    <dbReference type="NCBI Taxonomy" id="2984329"/>
    <lineage>
        <taxon>Bacteria</taxon>
        <taxon>Pseudomonadati</taxon>
        <taxon>Pseudomonadota</taxon>
        <taxon>Gammaproteobacteria</taxon>
        <taxon>Alteromonadales</taxon>
        <taxon>Alteromonadaceae</taxon>
        <taxon>Fluctibacter</taxon>
    </lineage>
</organism>
<reference evidence="2 3" key="1">
    <citation type="submission" date="2022-10" db="EMBL/GenBank/DDBJ databases">
        <title>Aestuariibacter sp. AA17 isolated from Montipora capitata coral fragment.</title>
        <authorList>
            <person name="Emsley S.A."/>
            <person name="Pfannmuller K.M."/>
            <person name="Loughran R.M."/>
            <person name="Shlafstein M."/>
            <person name="Papke E."/>
            <person name="Saw J.H."/>
            <person name="Ushijima B."/>
            <person name="Videau P."/>
        </authorList>
    </citation>
    <scope>NUCLEOTIDE SEQUENCE [LARGE SCALE GENOMIC DNA]</scope>
    <source>
        <strain evidence="2 3">AA17</strain>
    </source>
</reference>